<protein>
    <submittedName>
        <fullName evidence="5">LacI family DNA-binding transcriptional regulator</fullName>
    </submittedName>
</protein>
<dbReference type="Gene3D" id="1.10.260.40">
    <property type="entry name" value="lambda repressor-like DNA-binding domains"/>
    <property type="match status" value="1"/>
</dbReference>
<dbReference type="AlphaFoldDB" id="A0AAF0CSD1"/>
<accession>A0AAF0CSD1</accession>
<dbReference type="CDD" id="cd06267">
    <property type="entry name" value="PBP1_LacI_sugar_binding-like"/>
    <property type="match status" value="1"/>
</dbReference>
<dbReference type="SUPFAM" id="SSF53822">
    <property type="entry name" value="Periplasmic binding protein-like I"/>
    <property type="match status" value="1"/>
</dbReference>
<gene>
    <name evidence="5" type="ORF">PXH66_10130</name>
</gene>
<dbReference type="InterPro" id="IPR010982">
    <property type="entry name" value="Lambda_DNA-bd_dom_sf"/>
</dbReference>
<organism evidence="5 6">
    <name type="scientific">Synoicihabitans lomoniglobus</name>
    <dbReference type="NCBI Taxonomy" id="2909285"/>
    <lineage>
        <taxon>Bacteria</taxon>
        <taxon>Pseudomonadati</taxon>
        <taxon>Verrucomicrobiota</taxon>
        <taxon>Opitutia</taxon>
        <taxon>Opitutales</taxon>
        <taxon>Opitutaceae</taxon>
        <taxon>Synoicihabitans</taxon>
    </lineage>
</organism>
<evidence type="ECO:0000313" key="5">
    <source>
        <dbReference type="EMBL" id="WED67209.1"/>
    </source>
</evidence>
<reference evidence="5" key="1">
    <citation type="submission" date="2023-03" db="EMBL/GenBank/DDBJ databases">
        <title>Lomoglobus Profundus gen. nov., sp. nov., a novel member of the phylum Verrucomicrobia, isolated from deep-marine sediment of South China Sea.</title>
        <authorList>
            <person name="Ahmad T."/>
            <person name="Ishaq S.E."/>
            <person name="Wang F."/>
        </authorList>
    </citation>
    <scope>NUCLEOTIDE SEQUENCE</scope>
    <source>
        <strain evidence="5">LMO-M01</strain>
    </source>
</reference>
<evidence type="ECO:0000256" key="3">
    <source>
        <dbReference type="ARBA" id="ARBA00023163"/>
    </source>
</evidence>
<dbReference type="InterPro" id="IPR000843">
    <property type="entry name" value="HTH_LacI"/>
</dbReference>
<dbReference type="Gene3D" id="3.40.50.2300">
    <property type="match status" value="2"/>
</dbReference>
<sequence length="348" mass="37866">MPKPKRVSQQTIARELGVSQALVSLTLNGQRDRISPDTYKRIWDFAMKAGYKPKGIKLEDSPNDTRTRQIGVILRAGVNVHTQGSYFSHVMHGLNSAVLDHGYTTAFLGSEDTLDSDRLAQFFGPGHAIKGVLLMGEVKETFLTQLRDRTEHIAAVSARHAGLCHSVLGNEPQALKFLVQHLYDLGHRRIGWLGGNAGLGRHETRLHAMRSAKQALGLDHDPRYEVLRQEGDRAEGSEAMLSLLPTMKRSDFPTAFITYNISMAIGAIRVLQREGKHVPADISIAAADYSSTASKFTPRITSAGCDPVVLGRSAAELVLSESSKAGGTLNDLVLASQLYVGESTSAAR</sequence>
<name>A0AAF0CSD1_9BACT</name>
<evidence type="ECO:0000259" key="4">
    <source>
        <dbReference type="SMART" id="SM00354"/>
    </source>
</evidence>
<dbReference type="Proteomes" id="UP001218638">
    <property type="component" value="Chromosome"/>
</dbReference>
<dbReference type="PANTHER" id="PTHR30146">
    <property type="entry name" value="LACI-RELATED TRANSCRIPTIONAL REPRESSOR"/>
    <property type="match status" value="1"/>
</dbReference>
<dbReference type="SMART" id="SM00354">
    <property type="entry name" value="HTH_LACI"/>
    <property type="match status" value="1"/>
</dbReference>
<dbReference type="GO" id="GO:0003700">
    <property type="term" value="F:DNA-binding transcription factor activity"/>
    <property type="evidence" value="ECO:0007669"/>
    <property type="project" value="TreeGrafter"/>
</dbReference>
<keyword evidence="3" id="KW-0804">Transcription</keyword>
<dbReference type="PANTHER" id="PTHR30146:SF109">
    <property type="entry name" value="HTH-TYPE TRANSCRIPTIONAL REGULATOR GALS"/>
    <property type="match status" value="1"/>
</dbReference>
<dbReference type="SUPFAM" id="SSF47413">
    <property type="entry name" value="lambda repressor-like DNA-binding domains"/>
    <property type="match status" value="1"/>
</dbReference>
<evidence type="ECO:0000256" key="1">
    <source>
        <dbReference type="ARBA" id="ARBA00023015"/>
    </source>
</evidence>
<dbReference type="GO" id="GO:0000976">
    <property type="term" value="F:transcription cis-regulatory region binding"/>
    <property type="evidence" value="ECO:0007669"/>
    <property type="project" value="TreeGrafter"/>
</dbReference>
<feature type="domain" description="HTH lacI-type" evidence="4">
    <location>
        <begin position="6"/>
        <end position="79"/>
    </location>
</feature>
<dbReference type="KEGG" id="slom:PXH66_10130"/>
<dbReference type="RefSeq" id="WP_330931472.1">
    <property type="nucleotide sequence ID" value="NZ_CP119075.1"/>
</dbReference>
<keyword evidence="6" id="KW-1185">Reference proteome</keyword>
<evidence type="ECO:0000256" key="2">
    <source>
        <dbReference type="ARBA" id="ARBA00023125"/>
    </source>
</evidence>
<keyword evidence="2 5" id="KW-0238">DNA-binding</keyword>
<dbReference type="InterPro" id="IPR046335">
    <property type="entry name" value="LacI/GalR-like_sensor"/>
</dbReference>
<proteinExistence type="predicted"/>
<keyword evidence="1" id="KW-0805">Transcription regulation</keyword>
<dbReference type="Pfam" id="PF13377">
    <property type="entry name" value="Peripla_BP_3"/>
    <property type="match status" value="1"/>
</dbReference>
<dbReference type="EMBL" id="CP119075">
    <property type="protein sequence ID" value="WED67209.1"/>
    <property type="molecule type" value="Genomic_DNA"/>
</dbReference>
<dbReference type="CDD" id="cd01392">
    <property type="entry name" value="HTH_LacI"/>
    <property type="match status" value="1"/>
</dbReference>
<dbReference type="InterPro" id="IPR028082">
    <property type="entry name" value="Peripla_BP_I"/>
</dbReference>
<evidence type="ECO:0000313" key="6">
    <source>
        <dbReference type="Proteomes" id="UP001218638"/>
    </source>
</evidence>